<dbReference type="AlphaFoldDB" id="A0A4Z0R4B2"/>
<proteinExistence type="predicted"/>
<dbReference type="RefSeq" id="WP_135547350.1">
    <property type="nucleotide sequence ID" value="NZ_SPQQ01000004.1"/>
</dbReference>
<feature type="transmembrane region" description="Helical" evidence="1">
    <location>
        <begin position="28"/>
        <end position="45"/>
    </location>
</feature>
<keyword evidence="1" id="KW-0812">Transmembrane</keyword>
<feature type="transmembrane region" description="Helical" evidence="1">
    <location>
        <begin position="5"/>
        <end position="22"/>
    </location>
</feature>
<keyword evidence="1" id="KW-0472">Membrane</keyword>
<protein>
    <submittedName>
        <fullName evidence="2">Uncharacterized protein</fullName>
    </submittedName>
</protein>
<reference evidence="2 3" key="1">
    <citation type="submission" date="2019-03" db="EMBL/GenBank/DDBJ databases">
        <title>Draft Genome Sequence of Desulfosporosinus fructosivorans Strain 63.6F, Isolated from Marine Sediment in the Baltic Sea.</title>
        <authorList>
            <person name="Hausmann B."/>
            <person name="Vandieken V."/>
            <person name="Pjevac P."/>
            <person name="Schreck K."/>
            <person name="Herbold C.W."/>
            <person name="Loy A."/>
        </authorList>
    </citation>
    <scope>NUCLEOTIDE SEQUENCE [LARGE SCALE GENOMIC DNA]</scope>
    <source>
        <strain evidence="2 3">63.6F</strain>
    </source>
</reference>
<comment type="caution">
    <text evidence="2">The sequence shown here is derived from an EMBL/GenBank/DDBJ whole genome shotgun (WGS) entry which is preliminary data.</text>
</comment>
<dbReference type="Proteomes" id="UP000298460">
    <property type="component" value="Unassembled WGS sequence"/>
</dbReference>
<accession>A0A4Z0R4B2</accession>
<evidence type="ECO:0000256" key="1">
    <source>
        <dbReference type="SAM" id="Phobius"/>
    </source>
</evidence>
<dbReference type="OrthoDB" id="2973050at2"/>
<dbReference type="EMBL" id="SPQQ01000004">
    <property type="protein sequence ID" value="TGE37640.1"/>
    <property type="molecule type" value="Genomic_DNA"/>
</dbReference>
<keyword evidence="3" id="KW-1185">Reference proteome</keyword>
<organism evidence="2 3">
    <name type="scientific">Desulfosporosinus fructosivorans</name>
    <dbReference type="NCBI Taxonomy" id="2018669"/>
    <lineage>
        <taxon>Bacteria</taxon>
        <taxon>Bacillati</taxon>
        <taxon>Bacillota</taxon>
        <taxon>Clostridia</taxon>
        <taxon>Eubacteriales</taxon>
        <taxon>Desulfitobacteriaceae</taxon>
        <taxon>Desulfosporosinus</taxon>
    </lineage>
</organism>
<sequence length="201" mass="21679">MVRKIIGVVFLVPGVIMALVGLTEKNNAEILAGIIFALPGLFLLLKKAKTREEKEREEAIVYADHQVGLPLSEGAEVKIERDYNEDTLTITGGGNTFRLAFSKITDATIKTDVEIEKFYVSSVGGAIGGAALFGPLGAMIGGRVREKKSTTTMHYLIITYLKDGEVSYVGFDVSGNVTSAWNLINAISPKLNITNGQTIDL</sequence>
<name>A0A4Z0R4B2_9FIRM</name>
<keyword evidence="1" id="KW-1133">Transmembrane helix</keyword>
<evidence type="ECO:0000313" key="2">
    <source>
        <dbReference type="EMBL" id="TGE37640.1"/>
    </source>
</evidence>
<evidence type="ECO:0000313" key="3">
    <source>
        <dbReference type="Proteomes" id="UP000298460"/>
    </source>
</evidence>
<gene>
    <name evidence="2" type="ORF">E4K67_12965</name>
</gene>